<sequence length="243" mass="26672">MDAPDNSNILDMSLEDMIKSDKKLRGGDSNHRSTKRGDRGRNSNRNRSTPYSRQRPRRNGSDGDQWTHDLFDGNSQTAAGGDTSTYRKIQVANLHYEVTVQDLEDLFSTVGPLKRVNIVFDAAGRSTGIAKVQFETPAHAAEAIERYNNVTLDGKPMVIAYAPLGRGSSTSQPSVLSRLGGASRNSANRSGNNRSRGGPRRDGRRGNNSKSQADNKREPANRDDLDAELDTYMQVDSGATMQE</sequence>
<dbReference type="Pfam" id="PF00076">
    <property type="entry name" value="RRM_1"/>
    <property type="match status" value="1"/>
</dbReference>
<dbReference type="GO" id="GO:0005634">
    <property type="term" value="C:nucleus"/>
    <property type="evidence" value="ECO:0007669"/>
    <property type="project" value="TreeGrafter"/>
</dbReference>
<gene>
    <name evidence="5" type="ORF">K493DRAFT_319786</name>
</gene>
<dbReference type="GO" id="GO:0006406">
    <property type="term" value="P:mRNA export from nucleus"/>
    <property type="evidence" value="ECO:0007669"/>
    <property type="project" value="TreeGrafter"/>
</dbReference>
<evidence type="ECO:0000256" key="3">
    <source>
        <dbReference type="SAM" id="MobiDB-lite"/>
    </source>
</evidence>
<dbReference type="Pfam" id="PF13865">
    <property type="entry name" value="FoP_duplication"/>
    <property type="match status" value="1"/>
</dbReference>
<dbReference type="EMBL" id="MCFE01000569">
    <property type="protein sequence ID" value="ORX86482.1"/>
    <property type="molecule type" value="Genomic_DNA"/>
</dbReference>
<reference evidence="5 6" key="1">
    <citation type="submission" date="2016-07" db="EMBL/GenBank/DDBJ databases">
        <title>Pervasive Adenine N6-methylation of Active Genes in Fungi.</title>
        <authorList>
            <consortium name="DOE Joint Genome Institute"/>
            <person name="Mondo S.J."/>
            <person name="Dannebaum R.O."/>
            <person name="Kuo R.C."/>
            <person name="Labutti K."/>
            <person name="Haridas S."/>
            <person name="Kuo A."/>
            <person name="Salamov A."/>
            <person name="Ahrendt S.R."/>
            <person name="Lipzen A."/>
            <person name="Sullivan W."/>
            <person name="Andreopoulos W.B."/>
            <person name="Clum A."/>
            <person name="Lindquist E."/>
            <person name="Daum C."/>
            <person name="Ramamoorthy G.K."/>
            <person name="Gryganskyi A."/>
            <person name="Culley D."/>
            <person name="Magnuson J.K."/>
            <person name="James T.Y."/>
            <person name="O'Malley M.A."/>
            <person name="Stajich J.E."/>
            <person name="Spatafora J.W."/>
            <person name="Visel A."/>
            <person name="Grigoriev I.V."/>
        </authorList>
    </citation>
    <scope>NUCLEOTIDE SEQUENCE [LARGE SCALE GENOMIC DNA]</scope>
    <source>
        <strain evidence="5 6">CBS 931.73</strain>
    </source>
</reference>
<keyword evidence="1 2" id="KW-0694">RNA-binding</keyword>
<feature type="domain" description="RRM" evidence="4">
    <location>
        <begin position="87"/>
        <end position="164"/>
    </location>
</feature>
<evidence type="ECO:0000259" key="4">
    <source>
        <dbReference type="PROSITE" id="PS50102"/>
    </source>
</evidence>
<dbReference type="STRING" id="1314790.A0A1Y1XL90"/>
<dbReference type="Proteomes" id="UP000193498">
    <property type="component" value="Unassembled WGS sequence"/>
</dbReference>
<dbReference type="Gene3D" id="3.30.70.330">
    <property type="match status" value="1"/>
</dbReference>
<feature type="compositionally biased region" description="Basic and acidic residues" evidence="3">
    <location>
        <begin position="59"/>
        <end position="71"/>
    </location>
</feature>
<evidence type="ECO:0000313" key="6">
    <source>
        <dbReference type="Proteomes" id="UP000193498"/>
    </source>
</evidence>
<feature type="compositionally biased region" description="Polar residues" evidence="3">
    <location>
        <begin position="1"/>
        <end position="10"/>
    </location>
</feature>
<dbReference type="SUPFAM" id="SSF54928">
    <property type="entry name" value="RNA-binding domain, RBD"/>
    <property type="match status" value="1"/>
</dbReference>
<proteinExistence type="predicted"/>
<dbReference type="GO" id="GO:0003729">
    <property type="term" value="F:mRNA binding"/>
    <property type="evidence" value="ECO:0007669"/>
    <property type="project" value="TreeGrafter"/>
</dbReference>
<feature type="region of interest" description="Disordered" evidence="3">
    <location>
        <begin position="1"/>
        <end position="81"/>
    </location>
</feature>
<dbReference type="InterPro" id="IPR000504">
    <property type="entry name" value="RRM_dom"/>
</dbReference>
<dbReference type="AlphaFoldDB" id="A0A1Y1XL90"/>
<evidence type="ECO:0000256" key="2">
    <source>
        <dbReference type="PROSITE-ProRule" id="PRU00176"/>
    </source>
</evidence>
<feature type="compositionally biased region" description="Low complexity" evidence="3">
    <location>
        <begin position="180"/>
        <end position="196"/>
    </location>
</feature>
<feature type="compositionally biased region" description="Basic and acidic residues" evidence="3">
    <location>
        <begin position="16"/>
        <end position="41"/>
    </location>
</feature>
<dbReference type="SMART" id="SM01218">
    <property type="entry name" value="FoP_duplication"/>
    <property type="match status" value="1"/>
</dbReference>
<name>A0A1Y1XL90_9FUNG</name>
<dbReference type="InterPro" id="IPR051229">
    <property type="entry name" value="ALYREF_mRNA_export"/>
</dbReference>
<dbReference type="InterPro" id="IPR012677">
    <property type="entry name" value="Nucleotide-bd_a/b_plait_sf"/>
</dbReference>
<comment type="caution">
    <text evidence="5">The sequence shown here is derived from an EMBL/GenBank/DDBJ whole genome shotgun (WGS) entry which is preliminary data.</text>
</comment>
<evidence type="ECO:0000313" key="5">
    <source>
        <dbReference type="EMBL" id="ORX86482.1"/>
    </source>
</evidence>
<dbReference type="InParanoid" id="A0A1Y1XL90"/>
<keyword evidence="6" id="KW-1185">Reference proteome</keyword>
<dbReference type="OrthoDB" id="1049195at2759"/>
<dbReference type="SMART" id="SM00360">
    <property type="entry name" value="RRM"/>
    <property type="match status" value="1"/>
</dbReference>
<dbReference type="CDD" id="cd12418">
    <property type="entry name" value="RRM_Aly_REF_like"/>
    <property type="match status" value="1"/>
</dbReference>
<dbReference type="InterPro" id="IPR025715">
    <property type="entry name" value="FoP_C"/>
</dbReference>
<feature type="region of interest" description="Disordered" evidence="3">
    <location>
        <begin position="164"/>
        <end position="243"/>
    </location>
</feature>
<dbReference type="PANTHER" id="PTHR19965">
    <property type="entry name" value="RNA AND EXPORT FACTOR BINDING PROTEIN"/>
    <property type="match status" value="1"/>
</dbReference>
<accession>A0A1Y1XL90</accession>
<dbReference type="FunCoup" id="A0A1Y1XL90">
    <property type="interactions" value="426"/>
</dbReference>
<evidence type="ECO:0000256" key="1">
    <source>
        <dbReference type="ARBA" id="ARBA00022884"/>
    </source>
</evidence>
<dbReference type="PANTHER" id="PTHR19965:SF35">
    <property type="entry name" value="RNA ANNEALING PROTEIN YRA1"/>
    <property type="match status" value="1"/>
</dbReference>
<dbReference type="InterPro" id="IPR035979">
    <property type="entry name" value="RBD_domain_sf"/>
</dbReference>
<dbReference type="PROSITE" id="PS50102">
    <property type="entry name" value="RRM"/>
    <property type="match status" value="1"/>
</dbReference>
<organism evidence="5 6">
    <name type="scientific">Basidiobolus meristosporus CBS 931.73</name>
    <dbReference type="NCBI Taxonomy" id="1314790"/>
    <lineage>
        <taxon>Eukaryota</taxon>
        <taxon>Fungi</taxon>
        <taxon>Fungi incertae sedis</taxon>
        <taxon>Zoopagomycota</taxon>
        <taxon>Entomophthoromycotina</taxon>
        <taxon>Basidiobolomycetes</taxon>
        <taxon>Basidiobolales</taxon>
        <taxon>Basidiobolaceae</taxon>
        <taxon>Basidiobolus</taxon>
    </lineage>
</organism>
<protein>
    <submittedName>
        <fullName evidence="5">RNA-binding domain-containing protein</fullName>
    </submittedName>
</protein>
<feature type="compositionally biased region" description="Basic and acidic residues" evidence="3">
    <location>
        <begin position="213"/>
        <end position="224"/>
    </location>
</feature>